<evidence type="ECO:0000256" key="3">
    <source>
        <dbReference type="ARBA" id="ARBA00022884"/>
    </source>
</evidence>
<keyword evidence="2" id="KW-0699">rRNA-binding</keyword>
<dbReference type="SMART" id="SM00363">
    <property type="entry name" value="S4"/>
    <property type="match status" value="1"/>
</dbReference>
<reference evidence="7 8" key="2">
    <citation type="journal article" date="2009" name="Proc. Natl. Acad. Sci. U.S.A.">
        <title>On the chimeric nature, thermophilic origin, and phylogenetic placement of the Thermotogales.</title>
        <authorList>
            <person name="Zhaxybayeva O."/>
            <person name="Swithers K.S."/>
            <person name="Lapierre P."/>
            <person name="Fournier G.P."/>
            <person name="Bickhart D.M."/>
            <person name="DeBoy R.T."/>
            <person name="Nelson K.E."/>
            <person name="Nesbo C.L."/>
            <person name="Doolittle W.F."/>
            <person name="Gogarten J.P."/>
            <person name="Noll K.M."/>
        </authorList>
    </citation>
    <scope>NUCLEOTIDE SEQUENCE [LARGE SCALE GENOMIC DNA]</scope>
    <source>
        <strain evidence="8">ATCC BAA-301 / DSM 14385 / NBRC 107922 / TMO</strain>
    </source>
</reference>
<dbReference type="PIRSF" id="PIRSF038881">
    <property type="entry name" value="RNAbp_HP1423"/>
    <property type="match status" value="1"/>
</dbReference>
<dbReference type="Gene3D" id="3.10.290.10">
    <property type="entry name" value="RNA-binding S4 domain"/>
    <property type="match status" value="1"/>
</dbReference>
<dbReference type="OrthoDB" id="9805210at2"/>
<keyword evidence="4" id="KW-0648">Protein biosynthesis</keyword>
<keyword evidence="1" id="KW-0820">tRNA-binding</keyword>
<evidence type="ECO:0000256" key="5">
    <source>
        <dbReference type="PROSITE-ProRule" id="PRU00182"/>
    </source>
</evidence>
<sequence length="77" mass="9095">MRIDKYLKTTKLIKRRTIAQQMLKHEKIFVNGRAVKASYEIKTNDIVTIIHPLRRIVVRVVSDSEYEIINQSNIENL</sequence>
<dbReference type="STRING" id="416591.Tlet_0505"/>
<dbReference type="GO" id="GO:0000049">
    <property type="term" value="F:tRNA binding"/>
    <property type="evidence" value="ECO:0007669"/>
    <property type="project" value="UniProtKB-KW"/>
</dbReference>
<dbReference type="Pfam" id="PF01479">
    <property type="entry name" value="S4"/>
    <property type="match status" value="1"/>
</dbReference>
<evidence type="ECO:0000313" key="7">
    <source>
        <dbReference type="EMBL" id="ABV33072.1"/>
    </source>
</evidence>
<evidence type="ECO:0000256" key="2">
    <source>
        <dbReference type="ARBA" id="ARBA00022730"/>
    </source>
</evidence>
<dbReference type="GO" id="GO:0006412">
    <property type="term" value="P:translation"/>
    <property type="evidence" value="ECO:0007669"/>
    <property type="project" value="UniProtKB-KW"/>
</dbReference>
<dbReference type="InterPro" id="IPR036986">
    <property type="entry name" value="S4_RNA-bd_sf"/>
</dbReference>
<dbReference type="InterPro" id="IPR002942">
    <property type="entry name" value="S4_RNA-bd"/>
</dbReference>
<protein>
    <submittedName>
        <fullName evidence="7">RNA-binding S4 domain protein</fullName>
    </submittedName>
</protein>
<dbReference type="HOGENOM" id="CLU_101003_4_1_0"/>
<dbReference type="EMBL" id="CP000812">
    <property type="protein sequence ID" value="ABV33072.1"/>
    <property type="molecule type" value="Genomic_DNA"/>
</dbReference>
<dbReference type="eggNOG" id="COG1188">
    <property type="taxonomic scope" value="Bacteria"/>
</dbReference>
<dbReference type="RefSeq" id="WP_012002553.1">
    <property type="nucleotide sequence ID" value="NC_009828.1"/>
</dbReference>
<keyword evidence="8" id="KW-1185">Reference proteome</keyword>
<dbReference type="AlphaFoldDB" id="A8F4I8"/>
<dbReference type="KEGG" id="tle:Tlet_0505"/>
<dbReference type="CDD" id="cd00165">
    <property type="entry name" value="S4"/>
    <property type="match status" value="1"/>
</dbReference>
<dbReference type="PROSITE" id="PS50889">
    <property type="entry name" value="S4"/>
    <property type="match status" value="1"/>
</dbReference>
<keyword evidence="3 5" id="KW-0694">RNA-binding</keyword>
<evidence type="ECO:0000259" key="6">
    <source>
        <dbReference type="SMART" id="SM00363"/>
    </source>
</evidence>
<dbReference type="InterPro" id="IPR025490">
    <property type="entry name" value="RqcP"/>
</dbReference>
<dbReference type="SUPFAM" id="SSF55174">
    <property type="entry name" value="Alpha-L RNA-binding motif"/>
    <property type="match status" value="1"/>
</dbReference>
<evidence type="ECO:0000313" key="8">
    <source>
        <dbReference type="Proteomes" id="UP000002016"/>
    </source>
</evidence>
<feature type="domain" description="RNA-binding S4" evidence="6">
    <location>
        <begin position="1"/>
        <end position="65"/>
    </location>
</feature>
<dbReference type="GO" id="GO:0019843">
    <property type="term" value="F:rRNA binding"/>
    <property type="evidence" value="ECO:0007669"/>
    <property type="project" value="UniProtKB-KW"/>
</dbReference>
<evidence type="ECO:0000256" key="1">
    <source>
        <dbReference type="ARBA" id="ARBA00022555"/>
    </source>
</evidence>
<name>A8F4I8_PSELT</name>
<accession>A8F4I8</accession>
<proteinExistence type="predicted"/>
<organism evidence="7 8">
    <name type="scientific">Pseudothermotoga lettingae (strain ATCC BAA-301 / DSM 14385 / NBRC 107922 / TMO)</name>
    <name type="common">Thermotoga lettingae</name>
    <dbReference type="NCBI Taxonomy" id="416591"/>
    <lineage>
        <taxon>Bacteria</taxon>
        <taxon>Thermotogati</taxon>
        <taxon>Thermotogota</taxon>
        <taxon>Thermotogae</taxon>
        <taxon>Thermotogales</taxon>
        <taxon>Thermotogaceae</taxon>
        <taxon>Pseudothermotoga</taxon>
    </lineage>
</organism>
<dbReference type="Proteomes" id="UP000002016">
    <property type="component" value="Chromosome"/>
</dbReference>
<reference evidence="7 8" key="1">
    <citation type="submission" date="2007-08" db="EMBL/GenBank/DDBJ databases">
        <title>Complete sequence of Thermotoga lettingae TMO.</title>
        <authorList>
            <consortium name="US DOE Joint Genome Institute"/>
            <person name="Copeland A."/>
            <person name="Lucas S."/>
            <person name="Lapidus A."/>
            <person name="Barry K."/>
            <person name="Glavina del Rio T."/>
            <person name="Dalin E."/>
            <person name="Tice H."/>
            <person name="Pitluck S."/>
            <person name="Foster B."/>
            <person name="Bruce D."/>
            <person name="Schmutz J."/>
            <person name="Larimer F."/>
            <person name="Land M."/>
            <person name="Hauser L."/>
            <person name="Kyrpides N."/>
            <person name="Mikhailova N."/>
            <person name="Nelson K."/>
            <person name="Gogarten J.P."/>
            <person name="Noll K."/>
            <person name="Richardson P."/>
        </authorList>
    </citation>
    <scope>NUCLEOTIDE SEQUENCE [LARGE SCALE GENOMIC DNA]</scope>
    <source>
        <strain evidence="8">ATCC BAA-301 / DSM 14385 / NBRC 107922 / TMO</strain>
    </source>
</reference>
<evidence type="ECO:0000256" key="4">
    <source>
        <dbReference type="ARBA" id="ARBA00022917"/>
    </source>
</evidence>
<gene>
    <name evidence="7" type="ordered locus">Tlet_0505</name>
</gene>